<dbReference type="AlphaFoldDB" id="W8AH35"/>
<dbReference type="GO" id="GO:0052629">
    <property type="term" value="F:phosphatidylinositol-3,5-bisphosphate 3-phosphatase activity"/>
    <property type="evidence" value="ECO:0007669"/>
    <property type="project" value="UniProtKB-ARBA"/>
</dbReference>
<dbReference type="GO" id="GO:0005829">
    <property type="term" value="C:cytosol"/>
    <property type="evidence" value="ECO:0007669"/>
    <property type="project" value="UniProtKB-ARBA"/>
</dbReference>
<dbReference type="PANTHER" id="PTHR23164">
    <property type="entry name" value="EARLY ENDOSOME ANTIGEN 1"/>
    <property type="match status" value="1"/>
</dbReference>
<dbReference type="InterPro" id="IPR017455">
    <property type="entry name" value="Znf_FYVE-rel"/>
</dbReference>
<dbReference type="SMART" id="SM00064">
    <property type="entry name" value="FYVE"/>
    <property type="match status" value="1"/>
</dbReference>
<dbReference type="GO" id="GO:0046474">
    <property type="term" value="P:glycerophospholipid biosynthetic process"/>
    <property type="evidence" value="ECO:0007669"/>
    <property type="project" value="UniProtKB-ARBA"/>
</dbReference>
<dbReference type="Gene3D" id="3.30.40.10">
    <property type="entry name" value="Zinc/RING finger domain, C3HC4 (zinc finger)"/>
    <property type="match status" value="1"/>
</dbReference>
<dbReference type="InterPro" id="IPR011011">
    <property type="entry name" value="Znf_FYVE_PHD"/>
</dbReference>
<reference evidence="10" key="2">
    <citation type="journal article" date="2014" name="BMC Genomics">
        <title>A genomic perspective to assessing quality of mass-reared SIT flies used in Mediterranean fruit fly (Ceratitis capitata) eradication in California.</title>
        <authorList>
            <person name="Calla B."/>
            <person name="Hall B."/>
            <person name="Hou S."/>
            <person name="Geib S.M."/>
        </authorList>
    </citation>
    <scope>NUCLEOTIDE SEQUENCE</scope>
</reference>
<organism evidence="10">
    <name type="scientific">Ceratitis capitata</name>
    <name type="common">Mediterranean fruit fly</name>
    <name type="synonym">Tephritis capitata</name>
    <dbReference type="NCBI Taxonomy" id="7213"/>
    <lineage>
        <taxon>Eukaryota</taxon>
        <taxon>Metazoa</taxon>
        <taxon>Ecdysozoa</taxon>
        <taxon>Arthropoda</taxon>
        <taxon>Hexapoda</taxon>
        <taxon>Insecta</taxon>
        <taxon>Pterygota</taxon>
        <taxon>Neoptera</taxon>
        <taxon>Endopterygota</taxon>
        <taxon>Diptera</taxon>
        <taxon>Brachycera</taxon>
        <taxon>Muscomorpha</taxon>
        <taxon>Tephritoidea</taxon>
        <taxon>Tephritidae</taxon>
        <taxon>Ceratitis</taxon>
        <taxon>Ceratitis</taxon>
    </lineage>
</organism>
<name>W8AH35_CERCA</name>
<dbReference type="PANTHER" id="PTHR23164:SF30">
    <property type="entry name" value="EARLY ENDOSOME ANTIGEN 1"/>
    <property type="match status" value="1"/>
</dbReference>
<reference evidence="10" key="1">
    <citation type="submission" date="2013-07" db="EMBL/GenBank/DDBJ databases">
        <authorList>
            <person name="Geib S."/>
        </authorList>
    </citation>
    <scope>NUCLEOTIDE SEQUENCE</scope>
</reference>
<evidence type="ECO:0000256" key="4">
    <source>
        <dbReference type="ARBA" id="ARBA00022723"/>
    </source>
</evidence>
<feature type="domain" description="FYVE-type" evidence="9">
    <location>
        <begin position="124"/>
        <end position="184"/>
    </location>
</feature>
<evidence type="ECO:0000313" key="10">
    <source>
        <dbReference type="EMBL" id="JAB87780.1"/>
    </source>
</evidence>
<dbReference type="InterPro" id="IPR000306">
    <property type="entry name" value="Znf_FYVE"/>
</dbReference>
<dbReference type="FunFam" id="3.30.40.10:FF:000073">
    <property type="entry name" value="myotubularin-related protein 4 isoform X2"/>
    <property type="match status" value="1"/>
</dbReference>
<evidence type="ECO:0000256" key="2">
    <source>
        <dbReference type="ARBA" id="ARBA00008755"/>
    </source>
</evidence>
<feature type="compositionally biased region" description="Low complexity" evidence="8">
    <location>
        <begin position="453"/>
        <end position="466"/>
    </location>
</feature>
<dbReference type="GO" id="GO:0061952">
    <property type="term" value="P:midbody abscission"/>
    <property type="evidence" value="ECO:0007669"/>
    <property type="project" value="UniProtKB-ARBA"/>
</dbReference>
<sequence>MTPPAQPERAHMTISCPDGLAHALSEQNLRLQQIVHEHKLREDMLLREIHDMRMVLLKKRCPNCKCNQTNTNDEQSSVADNVENASICSWEAVDDRSAPTSSGSSSIQQSQQQTNTASVLWVPDHAVKRCTNCQNEFWIGRRRHHCRSCGQIFCADCSEFWAPLPDAKLFKPVRLCGPCYLAVTTRLEQQSTSLIINNMPNYKTSITTGSTTNTTLVATTVWTTKGVASSQQLPELGEPVVANTVEVATTTTTPTTRAKTSTTNTPASNNNMSIAQIPIATAAVLQPEQQQPKQSLSAPTAKSVALAQTSATTNGATNNLPQLVAVNAVVAVTTTSTSAASAIFKTPPVPITAAADALQQQQQQQHRHNQQRSPLHHATPTQQLQQQHHQPSHSPQRGRLQSPQPQQSPLQHQQQQHQQLQQQQYALQQQSNEPPWANLGFGANSIGGVNAHQPQAQQQQQSQQQQ</sequence>
<evidence type="ECO:0000256" key="3">
    <source>
        <dbReference type="ARBA" id="ARBA00019870"/>
    </source>
</evidence>
<dbReference type="InterPro" id="IPR013083">
    <property type="entry name" value="Znf_RING/FYVE/PHD"/>
</dbReference>
<evidence type="ECO:0000256" key="8">
    <source>
        <dbReference type="SAM" id="MobiDB-lite"/>
    </source>
</evidence>
<dbReference type="GO" id="GO:0016020">
    <property type="term" value="C:membrane"/>
    <property type="evidence" value="ECO:0007669"/>
    <property type="project" value="UniProtKB-ARBA"/>
</dbReference>
<comment type="function">
    <text evidence="1">Negative regulator of epidermal growth factor receptor (EGFR) signaling.</text>
</comment>
<dbReference type="GO" id="GO:0060090">
    <property type="term" value="F:molecular adaptor activity"/>
    <property type="evidence" value="ECO:0007669"/>
    <property type="project" value="UniProtKB-ARBA"/>
</dbReference>
<dbReference type="EMBL" id="GAMC01018774">
    <property type="protein sequence ID" value="JAB87781.1"/>
    <property type="molecule type" value="mRNA"/>
</dbReference>
<dbReference type="PROSITE" id="PS50178">
    <property type="entry name" value="ZF_FYVE"/>
    <property type="match status" value="1"/>
</dbReference>
<dbReference type="SUPFAM" id="SSF57903">
    <property type="entry name" value="FYVE/PHD zinc finger"/>
    <property type="match status" value="1"/>
</dbReference>
<keyword evidence="4" id="KW-0479">Metal-binding</keyword>
<feature type="non-terminal residue" evidence="10">
    <location>
        <position position="466"/>
    </location>
</feature>
<protein>
    <recommendedName>
        <fullName evidence="3">Lateral signaling target protein 2 homolog</fullName>
    </recommendedName>
</protein>
<evidence type="ECO:0000256" key="1">
    <source>
        <dbReference type="ARBA" id="ARBA00003580"/>
    </source>
</evidence>
<evidence type="ECO:0000259" key="9">
    <source>
        <dbReference type="PROSITE" id="PS50178"/>
    </source>
</evidence>
<dbReference type="GO" id="GO:0046856">
    <property type="term" value="P:phosphatidylinositol dephosphorylation"/>
    <property type="evidence" value="ECO:0007669"/>
    <property type="project" value="UniProtKB-ARBA"/>
</dbReference>
<feature type="region of interest" description="Disordered" evidence="8">
    <location>
        <begin position="356"/>
        <end position="466"/>
    </location>
</feature>
<dbReference type="GO" id="GO:0004721">
    <property type="term" value="F:phosphoprotein phosphatase activity"/>
    <property type="evidence" value="ECO:0007669"/>
    <property type="project" value="UniProtKB-ARBA"/>
</dbReference>
<dbReference type="GO" id="GO:0019899">
    <property type="term" value="F:enzyme binding"/>
    <property type="evidence" value="ECO:0007669"/>
    <property type="project" value="UniProtKB-ARBA"/>
</dbReference>
<keyword evidence="6" id="KW-0862">Zinc</keyword>
<dbReference type="OrthoDB" id="271628at2759"/>
<evidence type="ECO:0000256" key="7">
    <source>
        <dbReference type="PROSITE-ProRule" id="PRU00091"/>
    </source>
</evidence>
<feature type="compositionally biased region" description="Low complexity" evidence="8">
    <location>
        <begin position="376"/>
        <end position="431"/>
    </location>
</feature>
<dbReference type="Pfam" id="PF01363">
    <property type="entry name" value="FYVE"/>
    <property type="match status" value="1"/>
</dbReference>
<keyword evidence="5 7" id="KW-0863">Zinc-finger</keyword>
<evidence type="ECO:0000256" key="5">
    <source>
        <dbReference type="ARBA" id="ARBA00022771"/>
    </source>
</evidence>
<evidence type="ECO:0000256" key="6">
    <source>
        <dbReference type="ARBA" id="ARBA00022833"/>
    </source>
</evidence>
<dbReference type="CDD" id="cd15733">
    <property type="entry name" value="FYVE_MTMR4"/>
    <property type="match status" value="1"/>
</dbReference>
<comment type="similarity">
    <text evidence="2">Belongs to the lst-2 family.</text>
</comment>
<dbReference type="EMBL" id="GAMC01018775">
    <property type="protein sequence ID" value="JAB87780.1"/>
    <property type="molecule type" value="mRNA"/>
</dbReference>
<accession>W8AH35</accession>
<dbReference type="InterPro" id="IPR046978">
    <property type="entry name" value="MTMR4_FYVE"/>
</dbReference>
<gene>
    <name evidence="10" type="primary">MTMR4</name>
</gene>
<dbReference type="GO" id="GO:0004438">
    <property type="term" value="F:phosphatidylinositol-3-phosphate phosphatase activity"/>
    <property type="evidence" value="ECO:0007669"/>
    <property type="project" value="UniProtKB-ARBA"/>
</dbReference>
<proteinExistence type="evidence at transcript level"/>
<dbReference type="GO" id="GO:0008270">
    <property type="term" value="F:zinc ion binding"/>
    <property type="evidence" value="ECO:0007669"/>
    <property type="project" value="UniProtKB-KW"/>
</dbReference>